<evidence type="ECO:0000313" key="10">
    <source>
        <dbReference type="Proteomes" id="UP000018201"/>
    </source>
</evidence>
<feature type="region of interest" description="Disordered" evidence="8">
    <location>
        <begin position="611"/>
        <end position="665"/>
    </location>
</feature>
<dbReference type="GO" id="GO:0071164">
    <property type="term" value="F:RNA cap trimethylguanosine synthase activity"/>
    <property type="evidence" value="ECO:0007669"/>
    <property type="project" value="TreeGrafter"/>
</dbReference>
<sequence>MGKGSAIRVADVLAAEVWAYTPPQGTDGVFTGKRQRVKSKEEQRESRKRELFSRFDEGIQLDEEMWWSVTPEQLAVHTAERCRCDLILDGFAGAGGNTIAFAKSCGFVIACELDPTRTEMAKANAAVYGPQVASHVDFIIGDFATLTSRQLRRGALDVVRNASSPQGLKMQHIVVFLAPPWGGPSYNARETFDLSRMGAMIDFGHALRLAQQVAPNVAAFLPRSVCLLPLLRAAALFTLRSEAARAGAASAKGGIANATSPPPAGTAASDFPEDCCGEKTASCQQAMPRMHIELAVCRSRRDVGSLSFDQLGSSESLAHLASGLCRVVGKAHQSSENSPAGSAQEEEEEPNPKRRRVNSIGSTGQVSDQTQAATVHERRWEAAEAAEEEVQLLEGSLQHEPYGALRDFVRENRKAYPQIDDSPREWRWLPVDLLWAAAPLTKGLIKDPFRPLSRRLQAAQEKAQNSAADEETGIDPQCEMQPFLDGLMCSGFPCACRHIGSWRWRAVGLTAFFGPFGDQHVSSQGQVDIAAHGANGVTPGTGDRDCVCVSRLDGPQQGPTFREMLPEGKRLRRAVKHIFTSLLHAVLEFTGIQDPECALAVGGRQMELTQGAQALGSSDPSSNPQPEGLETEVSSNLEYLERAPDSSKEESALCSSDVQPDTQGPLHQGARSIACFARQTFMPCSSSSERLCNCFYSPSSLKNGRSRAQSLSAETEACTSDPGPGRGDCQRESEGESSRHQWRAFARRLVAKASKKVVRTRDACVSGCCQREAGSGAEPRASSKKACVWRSFIWSECSKLVHSYLAAASSHSTTLHLALPRPLSKKRKKRQQASEVPLSAEPLPPMVRQDFLRRIMDAYTSSETEIEAVLSTKAEAKSTGSPAAASGSTDSGIGDQTSENGEAQERGDEDSPGLWTPEEVIHWQFGCSMWCNSALRVLSAQRLAPLLQLHSCAKS</sequence>
<feature type="region of interest" description="Disordered" evidence="8">
    <location>
        <begin position="331"/>
        <end position="378"/>
    </location>
</feature>
<feature type="region of interest" description="Disordered" evidence="8">
    <location>
        <begin position="706"/>
        <end position="736"/>
    </location>
</feature>
<feature type="compositionally biased region" description="Polar residues" evidence="8">
    <location>
        <begin position="653"/>
        <end position="662"/>
    </location>
</feature>
<name>U6G8P3_9EIME</name>
<reference evidence="9" key="1">
    <citation type="submission" date="2013-10" db="EMBL/GenBank/DDBJ databases">
        <title>Genomic analysis of the causative agents of coccidiosis in chickens.</title>
        <authorList>
            <person name="Reid A.J."/>
            <person name="Blake D."/>
            <person name="Billington K."/>
            <person name="Browne H."/>
            <person name="Dunn M."/>
            <person name="Hung S."/>
            <person name="Kawahara F."/>
            <person name="Miranda-Saavedra D."/>
            <person name="Mourier T."/>
            <person name="Nagra H."/>
            <person name="Otto T.D."/>
            <person name="Rawlings N."/>
            <person name="Sanchez A."/>
            <person name="Sanders M."/>
            <person name="Subramaniam C."/>
            <person name="Tay Y."/>
            <person name="Dear P."/>
            <person name="Doerig C."/>
            <person name="Gruber A."/>
            <person name="Parkinson J."/>
            <person name="Shirley M."/>
            <person name="Wan K.L."/>
            <person name="Berriman M."/>
            <person name="Tomley F."/>
            <person name="Pain A."/>
        </authorList>
    </citation>
    <scope>NUCLEOTIDE SEQUENCE [LARGE SCALE GENOMIC DNA]</scope>
    <source>
        <strain evidence="9">Houghton</strain>
    </source>
</reference>
<evidence type="ECO:0000313" key="9">
    <source>
        <dbReference type="EMBL" id="CDI76606.1"/>
    </source>
</evidence>
<evidence type="ECO:0000256" key="5">
    <source>
        <dbReference type="ARBA" id="ARBA00048763"/>
    </source>
</evidence>
<dbReference type="Pfam" id="PF09445">
    <property type="entry name" value="Methyltransf_15"/>
    <property type="match status" value="1"/>
</dbReference>
<feature type="compositionally biased region" description="Polar residues" evidence="8">
    <location>
        <begin position="332"/>
        <end position="341"/>
    </location>
</feature>
<dbReference type="InterPro" id="IPR019012">
    <property type="entry name" value="RNA_cap_Gua-N2-MeTrfase"/>
</dbReference>
<comment type="catalytic activity">
    <reaction evidence="6">
        <text>a 5'-end (N(7)-methyl 5'-triphosphoguanosine)-ribonucleoside in snRNA + S-adenosyl-L-methionine = a 5'-end (N(2),N(7)-dimethyl 5'-triphosphoguanosine)-ribonucleoside in snRNA + S-adenosyl-L-homocysteine + H(+)</text>
        <dbReference type="Rhea" id="RHEA:78471"/>
        <dbReference type="Rhea" id="RHEA-COMP:19085"/>
        <dbReference type="Rhea" id="RHEA-COMP:19087"/>
        <dbReference type="ChEBI" id="CHEBI:15378"/>
        <dbReference type="ChEBI" id="CHEBI:57856"/>
        <dbReference type="ChEBI" id="CHEBI:59789"/>
        <dbReference type="ChEBI" id="CHEBI:156461"/>
        <dbReference type="ChEBI" id="CHEBI:172880"/>
    </reaction>
    <physiologicalReaction direction="left-to-right" evidence="6">
        <dbReference type="Rhea" id="RHEA:78472"/>
    </physiologicalReaction>
</comment>
<comment type="catalytic activity">
    <reaction evidence="4">
        <text>a 5'-end (N(7)-methyl 5'-triphosphoguanosine)-ribonucleoside in snoRNA + S-adenosyl-L-methionine = a 5'-end (N(2),N(7)-dimethyl 5'-triphosphoguanosine)-ribonucleoside in snoRNA + S-adenosyl-L-homocysteine + H(+)</text>
        <dbReference type="Rhea" id="RHEA:78475"/>
        <dbReference type="Rhea" id="RHEA-COMP:19086"/>
        <dbReference type="Rhea" id="RHEA-COMP:19088"/>
        <dbReference type="ChEBI" id="CHEBI:15378"/>
        <dbReference type="ChEBI" id="CHEBI:57856"/>
        <dbReference type="ChEBI" id="CHEBI:59789"/>
        <dbReference type="ChEBI" id="CHEBI:156461"/>
        <dbReference type="ChEBI" id="CHEBI:172880"/>
    </reaction>
    <physiologicalReaction direction="left-to-right" evidence="4">
        <dbReference type="Rhea" id="RHEA:78476"/>
    </physiologicalReaction>
</comment>
<comment type="catalytic activity">
    <reaction evidence="3">
        <text>a 5'-end (N(2),N(7)-dimethyl 5'-triphosphoguanosine)-ribonucleoside in snoRNA + S-adenosyl-L-methionine = a 5'-end (N(2),N(2),N(7)-trimethyl 5'-triphosphoguanosine)-ribonucleoside in snoRNA + S-adenosyl-L-homocysteine + H(+)</text>
        <dbReference type="Rhea" id="RHEA:78507"/>
        <dbReference type="Rhea" id="RHEA-COMP:19088"/>
        <dbReference type="Rhea" id="RHEA-COMP:19090"/>
        <dbReference type="ChEBI" id="CHEBI:15378"/>
        <dbReference type="ChEBI" id="CHEBI:57856"/>
        <dbReference type="ChEBI" id="CHEBI:59789"/>
        <dbReference type="ChEBI" id="CHEBI:167623"/>
        <dbReference type="ChEBI" id="CHEBI:172880"/>
    </reaction>
    <physiologicalReaction direction="left-to-right" evidence="3">
        <dbReference type="Rhea" id="RHEA:78508"/>
    </physiologicalReaction>
</comment>
<comment type="similarity">
    <text evidence="2">Belongs to the methyltransferase superfamily. Trimethylguanosine synthase family.</text>
</comment>
<evidence type="ECO:0000256" key="6">
    <source>
        <dbReference type="ARBA" id="ARBA00049075"/>
    </source>
</evidence>
<comment type="catalytic activity">
    <reaction evidence="5">
        <text>a 5'-end (N(2),N(7)-dimethyl 5'-triphosphoguanosine)-ribonucleoside in snRNA + S-adenosyl-L-methionine = a 5'-end (N(2),N(2),N(7)-trimethyl 5'-triphosphoguanosine)-ribonucleoside in snRNA + S-adenosyl-L-homocysteine + H(+)</text>
        <dbReference type="Rhea" id="RHEA:78479"/>
        <dbReference type="Rhea" id="RHEA-COMP:19087"/>
        <dbReference type="Rhea" id="RHEA-COMP:19089"/>
        <dbReference type="ChEBI" id="CHEBI:15378"/>
        <dbReference type="ChEBI" id="CHEBI:57856"/>
        <dbReference type="ChEBI" id="CHEBI:59789"/>
        <dbReference type="ChEBI" id="CHEBI:167623"/>
        <dbReference type="ChEBI" id="CHEBI:172880"/>
    </reaction>
    <physiologicalReaction direction="left-to-right" evidence="5">
        <dbReference type="Rhea" id="RHEA:78480"/>
    </physiologicalReaction>
</comment>
<dbReference type="AlphaFoldDB" id="U6G8P3"/>
<dbReference type="PANTHER" id="PTHR14741">
    <property type="entry name" value="S-ADENOSYLMETHIONINE-DEPENDENT METHYLTRANSFERASE RELATED"/>
    <property type="match status" value="1"/>
</dbReference>
<feature type="region of interest" description="Disordered" evidence="8">
    <location>
        <begin position="819"/>
        <end position="841"/>
    </location>
</feature>
<proteinExistence type="inferred from homology"/>
<accession>U6G8P3</accession>
<evidence type="ECO:0000256" key="7">
    <source>
        <dbReference type="ARBA" id="ARBA00049790"/>
    </source>
</evidence>
<dbReference type="InterPro" id="IPR029063">
    <property type="entry name" value="SAM-dependent_MTases_sf"/>
</dbReference>
<evidence type="ECO:0000256" key="8">
    <source>
        <dbReference type="SAM" id="MobiDB-lite"/>
    </source>
</evidence>
<dbReference type="CDD" id="cd02440">
    <property type="entry name" value="AdoMet_MTases"/>
    <property type="match status" value="1"/>
</dbReference>
<dbReference type="OrthoDB" id="194443at2759"/>
<feature type="compositionally biased region" description="Polar residues" evidence="8">
    <location>
        <begin position="611"/>
        <end position="625"/>
    </location>
</feature>
<dbReference type="GO" id="GO:0005634">
    <property type="term" value="C:nucleus"/>
    <property type="evidence" value="ECO:0007669"/>
    <property type="project" value="TreeGrafter"/>
</dbReference>
<evidence type="ECO:0000256" key="4">
    <source>
        <dbReference type="ARBA" id="ARBA00048740"/>
    </source>
</evidence>
<dbReference type="Proteomes" id="UP000018201">
    <property type="component" value="Unassembled WGS sequence"/>
</dbReference>
<feature type="region of interest" description="Disordered" evidence="8">
    <location>
        <begin position="250"/>
        <end position="271"/>
    </location>
</feature>
<gene>
    <name evidence="9" type="ORF">EPH_0007090</name>
</gene>
<dbReference type="PANTHER" id="PTHR14741:SF32">
    <property type="entry name" value="TRIMETHYLGUANOSINE SYNTHASE"/>
    <property type="match status" value="1"/>
</dbReference>
<dbReference type="EMBL" id="HG691372">
    <property type="protein sequence ID" value="CDI76606.1"/>
    <property type="molecule type" value="Genomic_DNA"/>
</dbReference>
<feature type="region of interest" description="Disordered" evidence="8">
    <location>
        <begin position="873"/>
        <end position="915"/>
    </location>
</feature>
<evidence type="ECO:0000256" key="2">
    <source>
        <dbReference type="ARBA" id="ARBA00025783"/>
    </source>
</evidence>
<evidence type="ECO:0000256" key="3">
    <source>
        <dbReference type="ARBA" id="ARBA00047418"/>
    </source>
</evidence>
<evidence type="ECO:0000256" key="1">
    <source>
        <dbReference type="ARBA" id="ARBA00018517"/>
    </source>
</evidence>
<keyword evidence="10" id="KW-1185">Reference proteome</keyword>
<dbReference type="SUPFAM" id="SSF53335">
    <property type="entry name" value="S-adenosyl-L-methionine-dependent methyltransferases"/>
    <property type="match status" value="1"/>
</dbReference>
<feature type="compositionally biased region" description="Low complexity" evidence="8">
    <location>
        <begin position="250"/>
        <end position="269"/>
    </location>
</feature>
<organism evidence="9 10">
    <name type="scientific">Eimeria praecox</name>
    <dbReference type="NCBI Taxonomy" id="51316"/>
    <lineage>
        <taxon>Eukaryota</taxon>
        <taxon>Sar</taxon>
        <taxon>Alveolata</taxon>
        <taxon>Apicomplexa</taxon>
        <taxon>Conoidasida</taxon>
        <taxon>Coccidia</taxon>
        <taxon>Eucoccidiorida</taxon>
        <taxon>Eimeriorina</taxon>
        <taxon>Eimeriidae</taxon>
        <taxon>Eimeria</taxon>
    </lineage>
</organism>
<feature type="compositionally biased region" description="Low complexity" evidence="8">
    <location>
        <begin position="878"/>
        <end position="892"/>
    </location>
</feature>
<dbReference type="VEuPathDB" id="ToxoDB:EPH_0007090"/>
<dbReference type="Gene3D" id="3.40.50.150">
    <property type="entry name" value="Vaccinia Virus protein VP39"/>
    <property type="match status" value="1"/>
</dbReference>
<feature type="compositionally biased region" description="Basic and acidic residues" evidence="8">
    <location>
        <begin position="639"/>
        <end position="651"/>
    </location>
</feature>
<feature type="compositionally biased region" description="Polar residues" evidence="8">
    <location>
        <begin position="359"/>
        <end position="373"/>
    </location>
</feature>
<protein>
    <recommendedName>
        <fullName evidence="1">Trimethylguanosine synthase</fullName>
    </recommendedName>
    <alternativeName>
        <fullName evidence="7">Cap-specific guanine-N(2) methyltransferase</fullName>
    </alternativeName>
</protein>
<reference evidence="9" key="2">
    <citation type="submission" date="2013-10" db="EMBL/GenBank/DDBJ databases">
        <authorList>
            <person name="Aslett M."/>
        </authorList>
    </citation>
    <scope>NUCLEOTIDE SEQUENCE [LARGE SCALE GENOMIC DNA]</scope>
    <source>
        <strain evidence="9">Houghton</strain>
    </source>
</reference>